<feature type="domain" description="Protein kinase" evidence="8">
    <location>
        <begin position="86"/>
        <end position="365"/>
    </location>
</feature>
<evidence type="ECO:0000313" key="9">
    <source>
        <dbReference type="EMBL" id="QEH31821.1"/>
    </source>
</evidence>
<dbReference type="SMART" id="SM00220">
    <property type="entry name" value="S_TKc"/>
    <property type="match status" value="1"/>
</dbReference>
<dbReference type="KEGG" id="agv:OJF2_02860"/>
<evidence type="ECO:0000313" key="10">
    <source>
        <dbReference type="Proteomes" id="UP000324233"/>
    </source>
</evidence>
<dbReference type="Proteomes" id="UP000324233">
    <property type="component" value="Chromosome"/>
</dbReference>
<dbReference type="OrthoDB" id="500858at2"/>
<name>A0A5B9VVE3_9BACT</name>
<keyword evidence="3 6" id="KW-0547">Nucleotide-binding</keyword>
<evidence type="ECO:0000256" key="6">
    <source>
        <dbReference type="PROSITE-ProRule" id="PRU10141"/>
    </source>
</evidence>
<dbReference type="Pfam" id="PF00069">
    <property type="entry name" value="Pkinase"/>
    <property type="match status" value="1"/>
</dbReference>
<dbReference type="SUPFAM" id="SSF56112">
    <property type="entry name" value="Protein kinase-like (PK-like)"/>
    <property type="match status" value="1"/>
</dbReference>
<dbReference type="Pfam" id="PF00400">
    <property type="entry name" value="WD40"/>
    <property type="match status" value="6"/>
</dbReference>
<keyword evidence="10" id="KW-1185">Reference proteome</keyword>
<dbReference type="AlphaFoldDB" id="A0A5B9VVE3"/>
<dbReference type="GO" id="GO:0004674">
    <property type="term" value="F:protein serine/threonine kinase activity"/>
    <property type="evidence" value="ECO:0007669"/>
    <property type="project" value="UniProtKB-EC"/>
</dbReference>
<dbReference type="PROSITE" id="PS00108">
    <property type="entry name" value="PROTEIN_KINASE_ST"/>
    <property type="match status" value="1"/>
</dbReference>
<evidence type="ECO:0000256" key="3">
    <source>
        <dbReference type="ARBA" id="ARBA00022741"/>
    </source>
</evidence>
<feature type="repeat" description="WD" evidence="5">
    <location>
        <begin position="1006"/>
        <end position="1047"/>
    </location>
</feature>
<gene>
    <name evidence="9" type="primary">prkC_3</name>
    <name evidence="9" type="ORF">OJF2_02860</name>
</gene>
<dbReference type="EMBL" id="CP042997">
    <property type="protein sequence ID" value="QEH31821.1"/>
    <property type="molecule type" value="Genomic_DNA"/>
</dbReference>
<evidence type="ECO:0000256" key="7">
    <source>
        <dbReference type="SAM" id="Phobius"/>
    </source>
</evidence>
<feature type="binding site" evidence="6">
    <location>
        <position position="115"/>
    </location>
    <ligand>
        <name>ATP</name>
        <dbReference type="ChEBI" id="CHEBI:30616"/>
    </ligand>
</feature>
<dbReference type="Gene3D" id="2.130.10.10">
    <property type="entry name" value="YVTN repeat-like/Quinoprotein amine dehydrogenase"/>
    <property type="match status" value="3"/>
</dbReference>
<evidence type="ECO:0000256" key="5">
    <source>
        <dbReference type="PROSITE-ProRule" id="PRU00221"/>
    </source>
</evidence>
<proteinExistence type="predicted"/>
<dbReference type="Gene3D" id="3.30.200.20">
    <property type="entry name" value="Phosphorylase Kinase, domain 1"/>
    <property type="match status" value="1"/>
</dbReference>
<dbReference type="PROSITE" id="PS50082">
    <property type="entry name" value="WD_REPEATS_2"/>
    <property type="match status" value="6"/>
</dbReference>
<keyword evidence="7" id="KW-0472">Membrane</keyword>
<dbReference type="EC" id="2.7.11.1" evidence="9"/>
<dbReference type="InterPro" id="IPR017441">
    <property type="entry name" value="Protein_kinase_ATP_BS"/>
</dbReference>
<keyword evidence="9" id="KW-0418">Kinase</keyword>
<evidence type="ECO:0000256" key="4">
    <source>
        <dbReference type="ARBA" id="ARBA00022840"/>
    </source>
</evidence>
<dbReference type="InterPro" id="IPR008271">
    <property type="entry name" value="Ser/Thr_kinase_AS"/>
</dbReference>
<feature type="repeat" description="WD" evidence="5">
    <location>
        <begin position="749"/>
        <end position="790"/>
    </location>
</feature>
<dbReference type="PANTHER" id="PTHR19879">
    <property type="entry name" value="TRANSCRIPTION INITIATION FACTOR TFIID"/>
    <property type="match status" value="1"/>
</dbReference>
<evidence type="ECO:0000259" key="8">
    <source>
        <dbReference type="PROSITE" id="PS50011"/>
    </source>
</evidence>
<dbReference type="InterPro" id="IPR015943">
    <property type="entry name" value="WD40/YVTN_repeat-like_dom_sf"/>
</dbReference>
<keyword evidence="4 6" id="KW-0067">ATP-binding</keyword>
<keyword evidence="7" id="KW-1133">Transmembrane helix</keyword>
<dbReference type="InterPro" id="IPR000719">
    <property type="entry name" value="Prot_kinase_dom"/>
</dbReference>
<keyword evidence="7" id="KW-0812">Transmembrane</keyword>
<dbReference type="PROSITE" id="PS00678">
    <property type="entry name" value="WD_REPEATS_1"/>
    <property type="match status" value="2"/>
</dbReference>
<feature type="repeat" description="WD" evidence="5">
    <location>
        <begin position="707"/>
        <end position="748"/>
    </location>
</feature>
<keyword evidence="1 5" id="KW-0853">WD repeat</keyword>
<dbReference type="InterPro" id="IPR001680">
    <property type="entry name" value="WD40_rpt"/>
</dbReference>
<dbReference type="GO" id="GO:0005524">
    <property type="term" value="F:ATP binding"/>
    <property type="evidence" value="ECO:0007669"/>
    <property type="project" value="UniProtKB-UniRule"/>
</dbReference>
<protein>
    <submittedName>
        <fullName evidence="9">Serine/threonine-protein kinase PrkC</fullName>
        <ecNumber evidence="9">2.7.11.1</ecNumber>
    </submittedName>
</protein>
<dbReference type="PANTHER" id="PTHR19879:SF9">
    <property type="entry name" value="TRANSCRIPTION INITIATION FACTOR TFIID SUBUNIT 5"/>
    <property type="match status" value="1"/>
</dbReference>
<dbReference type="InterPro" id="IPR011047">
    <property type="entry name" value="Quinoprotein_ADH-like_sf"/>
</dbReference>
<feature type="repeat" description="WD" evidence="5">
    <location>
        <begin position="665"/>
        <end position="706"/>
    </location>
</feature>
<keyword evidence="2" id="KW-0677">Repeat</keyword>
<feature type="repeat" description="WD" evidence="5">
    <location>
        <begin position="535"/>
        <end position="576"/>
    </location>
</feature>
<dbReference type="PROSITE" id="PS50011">
    <property type="entry name" value="PROTEIN_KINASE_DOM"/>
    <property type="match status" value="1"/>
</dbReference>
<dbReference type="PROSITE" id="PS00107">
    <property type="entry name" value="PROTEIN_KINASE_ATP"/>
    <property type="match status" value="1"/>
</dbReference>
<keyword evidence="9" id="KW-0808">Transferase</keyword>
<dbReference type="InterPro" id="IPR019775">
    <property type="entry name" value="WD40_repeat_CS"/>
</dbReference>
<organism evidence="9 10">
    <name type="scientific">Aquisphaera giovannonii</name>
    <dbReference type="NCBI Taxonomy" id="406548"/>
    <lineage>
        <taxon>Bacteria</taxon>
        <taxon>Pseudomonadati</taxon>
        <taxon>Planctomycetota</taxon>
        <taxon>Planctomycetia</taxon>
        <taxon>Isosphaerales</taxon>
        <taxon>Isosphaeraceae</taxon>
        <taxon>Aquisphaera</taxon>
    </lineage>
</organism>
<sequence length="1098" mass="117902">MTREREAASSNGRAADEADSLEAEAGRIFDAYLAAVEAGRVPDPEGLIAAHPHLADRLRACLDVTRWAGGWGEGRPSLAGMVMGDFQIVREIGRGGMGVVYEAAQLSLGRRVALKVLPTSSAIDPKRFRRFQVESQAAASLHHPHIVPVFSSGSERGIYYYAMQLIEGQDLGEMIRGLRRLKDEGAPAPAGALPGGRAYFEMVARLSIQAADALEHAHSLGVIHRDIKPANLLVDARGELWVADFGLAQVLSGDGVTSTGDVLGTIRYMSPERIRDDRAAVDHRSDVYSLGVTLYELLTLSPAHEGADPAALAARIVGMDPRPPRRVNPAIPRDLETIVLKAMARDARARYASASAMADDLRRFLEHRPIRARRRGVWHALSKQARRHRVAVGVAAVTLVIAAVAGGMAWRNRRRSEQLGVINAELRRADRRRRFVEDTQLAAHLVRVGSMDEARAALARQVPPAGEEDLRTFPWFNLSRACNGQPAMMAASGESGPRAINHVSLSPRGDAIVTAGADGLVRFQDAATGRPLRTLRGHDYGVNDVCFSPDGKAVATAGDDGTVRLWRLDRDAPPVTIGRHDRRPGESWVNGVAFTPDGRRLISGARDGIVSSWEVATGRRLASFGDGKTMVLGVDLSPDGETLAVAAGAKVLLLEAATLRVVKALEGHLSGIQGVAFSHDGRRVASAGTDRLVIVWDVVRGKAVATCRGHASGVQCAAFSPDDLTLASSGDDGIARLWDPNTGHVLREFRGEMTRLWCVAFTPDGRTLLAGGDDGRVRRWDVAVAQDRRAIVLPRFAITTLVVPAGTGRLYAGGLAYGPTRGRAAILCWDLESGDLLEERHIEAAPRAYGVCLSDDARTFSLPETGGVIALGDVATGRVTRRSTDAGPPGHSLGTQAMFGGLVATIDFGGDPLAKTILWDPSDGRIFRLPRDCRVLARVPGGEDFLVTAGPDLLRGDPALGHFTRVADGSPTLAKYSHDGRLVVDVHHDVTLRLADAATFERRSSFLGHVDEVKDLDFSPDDRVLASADDGGTVILWDVASGQPLATYPPLVTSPDDNVAFIRFSPDGRFLVGARRLEKEGWSEIVIWPADPLAGPGR</sequence>
<feature type="repeat" description="WD" evidence="5">
    <location>
        <begin position="589"/>
        <end position="623"/>
    </location>
</feature>
<dbReference type="CDD" id="cd14014">
    <property type="entry name" value="STKc_PknB_like"/>
    <property type="match status" value="1"/>
</dbReference>
<reference evidence="9 10" key="1">
    <citation type="submission" date="2019-08" db="EMBL/GenBank/DDBJ databases">
        <title>Deep-cultivation of Planctomycetes and their phenomic and genomic characterization uncovers novel biology.</title>
        <authorList>
            <person name="Wiegand S."/>
            <person name="Jogler M."/>
            <person name="Boedeker C."/>
            <person name="Pinto D."/>
            <person name="Vollmers J."/>
            <person name="Rivas-Marin E."/>
            <person name="Kohn T."/>
            <person name="Peeters S.H."/>
            <person name="Heuer A."/>
            <person name="Rast P."/>
            <person name="Oberbeckmann S."/>
            <person name="Bunk B."/>
            <person name="Jeske O."/>
            <person name="Meyerdierks A."/>
            <person name="Storesund J.E."/>
            <person name="Kallscheuer N."/>
            <person name="Luecker S."/>
            <person name="Lage O.M."/>
            <person name="Pohl T."/>
            <person name="Merkel B.J."/>
            <person name="Hornburger P."/>
            <person name="Mueller R.-W."/>
            <person name="Bruemmer F."/>
            <person name="Labrenz M."/>
            <person name="Spormann A.M."/>
            <person name="Op den Camp H."/>
            <person name="Overmann J."/>
            <person name="Amann R."/>
            <person name="Jetten M.S.M."/>
            <person name="Mascher T."/>
            <person name="Medema M.H."/>
            <person name="Devos D.P."/>
            <person name="Kaster A.-K."/>
            <person name="Ovreas L."/>
            <person name="Rohde M."/>
            <person name="Galperin M.Y."/>
            <person name="Jogler C."/>
        </authorList>
    </citation>
    <scope>NUCLEOTIDE SEQUENCE [LARGE SCALE GENOMIC DNA]</scope>
    <source>
        <strain evidence="9 10">OJF2</strain>
    </source>
</reference>
<dbReference type="RefSeq" id="WP_148590569.1">
    <property type="nucleotide sequence ID" value="NZ_CP042997.1"/>
</dbReference>
<dbReference type="InterPro" id="IPR036322">
    <property type="entry name" value="WD40_repeat_dom_sf"/>
</dbReference>
<feature type="transmembrane region" description="Helical" evidence="7">
    <location>
        <begin position="390"/>
        <end position="410"/>
    </location>
</feature>
<dbReference type="InterPro" id="IPR011009">
    <property type="entry name" value="Kinase-like_dom_sf"/>
</dbReference>
<dbReference type="SMART" id="SM00320">
    <property type="entry name" value="WD40"/>
    <property type="match status" value="8"/>
</dbReference>
<dbReference type="SUPFAM" id="SSF50978">
    <property type="entry name" value="WD40 repeat-like"/>
    <property type="match status" value="1"/>
</dbReference>
<dbReference type="Gene3D" id="1.10.510.10">
    <property type="entry name" value="Transferase(Phosphotransferase) domain 1"/>
    <property type="match status" value="1"/>
</dbReference>
<dbReference type="SUPFAM" id="SSF50998">
    <property type="entry name" value="Quinoprotein alcohol dehydrogenase-like"/>
    <property type="match status" value="1"/>
</dbReference>
<evidence type="ECO:0000256" key="1">
    <source>
        <dbReference type="ARBA" id="ARBA00022574"/>
    </source>
</evidence>
<dbReference type="CDD" id="cd00200">
    <property type="entry name" value="WD40"/>
    <property type="match status" value="1"/>
</dbReference>
<dbReference type="PROSITE" id="PS50294">
    <property type="entry name" value="WD_REPEATS_REGION"/>
    <property type="match status" value="6"/>
</dbReference>
<evidence type="ECO:0000256" key="2">
    <source>
        <dbReference type="ARBA" id="ARBA00022737"/>
    </source>
</evidence>
<accession>A0A5B9VVE3</accession>